<accession>A0A7V4CIH1</accession>
<proteinExistence type="predicted"/>
<protein>
    <submittedName>
        <fullName evidence="1">Uncharacterized protein</fullName>
    </submittedName>
</protein>
<sequence>MRFLFKNPLKLEDIPKDILDEIMADVDLRLALLDGYDFKDNDVEFLAEYIVKGQIGDYLSSQILSSKISDEAKVEFKVLLLLRSRNASTD</sequence>
<evidence type="ECO:0000313" key="1">
    <source>
        <dbReference type="EMBL" id="HGQ55675.1"/>
    </source>
</evidence>
<name>A0A7V4CIH1_UNCW3</name>
<gene>
    <name evidence="1" type="ORF">ENU28_04345</name>
</gene>
<dbReference type="EMBL" id="DTBX01000151">
    <property type="protein sequence ID" value="HGQ55675.1"/>
    <property type="molecule type" value="Genomic_DNA"/>
</dbReference>
<dbReference type="AlphaFoldDB" id="A0A7V4CIH1"/>
<reference evidence="1" key="1">
    <citation type="journal article" date="2020" name="mSystems">
        <title>Genome- and Community-Level Interaction Insights into Carbon Utilization and Element Cycling Functions of Hydrothermarchaeota in Hydrothermal Sediment.</title>
        <authorList>
            <person name="Zhou Z."/>
            <person name="Liu Y."/>
            <person name="Xu W."/>
            <person name="Pan J."/>
            <person name="Luo Z.H."/>
            <person name="Li M."/>
        </authorList>
    </citation>
    <scope>NUCLEOTIDE SEQUENCE [LARGE SCALE GENOMIC DNA]</scope>
    <source>
        <strain evidence="1">SpSt-655</strain>
    </source>
</reference>
<organism evidence="1">
    <name type="scientific">candidate division WOR-3 bacterium</name>
    <dbReference type="NCBI Taxonomy" id="2052148"/>
    <lineage>
        <taxon>Bacteria</taxon>
        <taxon>Bacteria division WOR-3</taxon>
    </lineage>
</organism>
<comment type="caution">
    <text evidence="1">The sequence shown here is derived from an EMBL/GenBank/DDBJ whole genome shotgun (WGS) entry which is preliminary data.</text>
</comment>